<dbReference type="PROSITE" id="PS00122">
    <property type="entry name" value="CARBOXYLESTERASE_B_1"/>
    <property type="match status" value="1"/>
</dbReference>
<keyword evidence="2" id="KW-0719">Serine esterase</keyword>
<dbReference type="CDD" id="cd00312">
    <property type="entry name" value="Esterase_lipase"/>
    <property type="match status" value="1"/>
</dbReference>
<evidence type="ECO:0000256" key="4">
    <source>
        <dbReference type="RuleBase" id="RU361235"/>
    </source>
</evidence>
<proteinExistence type="inferred from homology"/>
<dbReference type="GO" id="GO:0019695">
    <property type="term" value="P:choline metabolic process"/>
    <property type="evidence" value="ECO:0007669"/>
    <property type="project" value="TreeGrafter"/>
</dbReference>
<dbReference type="InterPro" id="IPR050654">
    <property type="entry name" value="AChE-related_enzymes"/>
</dbReference>
<evidence type="ECO:0000256" key="2">
    <source>
        <dbReference type="ARBA" id="ARBA00022487"/>
    </source>
</evidence>
<evidence type="ECO:0000259" key="5">
    <source>
        <dbReference type="Pfam" id="PF00135"/>
    </source>
</evidence>
<evidence type="ECO:0000313" key="7">
    <source>
        <dbReference type="Proteomes" id="UP000829720"/>
    </source>
</evidence>
<keyword evidence="3 4" id="KW-0378">Hydrolase</keyword>
<dbReference type="PANTHER" id="PTHR43918">
    <property type="entry name" value="ACETYLCHOLINESTERASE"/>
    <property type="match status" value="1"/>
</dbReference>
<dbReference type="OrthoDB" id="3200163at2759"/>
<keyword evidence="7" id="KW-1185">Reference proteome</keyword>
<name>A0A8T3E4L9_9TELE</name>
<dbReference type="FunFam" id="3.40.50.1820:FF:000128">
    <property type="entry name" value="Carboxylic ester hydrolase"/>
    <property type="match status" value="1"/>
</dbReference>
<dbReference type="EMBL" id="JAERUA010000001">
    <property type="protein sequence ID" value="KAI1904212.1"/>
    <property type="molecule type" value="Genomic_DNA"/>
</dbReference>
<accession>A0A8T3E4L9</accession>
<comment type="caution">
    <text evidence="6">The sequence shown here is derived from an EMBL/GenBank/DDBJ whole genome shotgun (WGS) entry which is preliminary data.</text>
</comment>
<comment type="similarity">
    <text evidence="1 4">Belongs to the type-B carboxylesterase/lipase family.</text>
</comment>
<dbReference type="InterPro" id="IPR019826">
    <property type="entry name" value="Carboxylesterase_B_AS"/>
</dbReference>
<protein>
    <recommendedName>
        <fullName evidence="4">Carboxylic ester hydrolase</fullName>
        <ecNumber evidence="4">3.1.1.-</ecNumber>
    </recommendedName>
</protein>
<keyword evidence="4" id="KW-0732">Signal</keyword>
<reference evidence="6" key="1">
    <citation type="submission" date="2021-01" db="EMBL/GenBank/DDBJ databases">
        <authorList>
            <person name="Zahm M."/>
            <person name="Roques C."/>
            <person name="Cabau C."/>
            <person name="Klopp C."/>
            <person name="Donnadieu C."/>
            <person name="Jouanno E."/>
            <person name="Lampietro C."/>
            <person name="Louis A."/>
            <person name="Herpin A."/>
            <person name="Echchiki A."/>
            <person name="Berthelot C."/>
            <person name="Parey E."/>
            <person name="Roest-Crollius H."/>
            <person name="Braasch I."/>
            <person name="Postlethwait J."/>
            <person name="Bobe J."/>
            <person name="Montfort J."/>
            <person name="Bouchez O."/>
            <person name="Begum T."/>
            <person name="Mejri S."/>
            <person name="Adams A."/>
            <person name="Chen W.-J."/>
            <person name="Guiguen Y."/>
        </authorList>
    </citation>
    <scope>NUCLEOTIDE SEQUENCE</scope>
    <source>
        <tissue evidence="6">Blood</tissue>
    </source>
</reference>
<feature type="signal peptide" evidence="4">
    <location>
        <begin position="1"/>
        <end position="27"/>
    </location>
</feature>
<dbReference type="EC" id="3.1.1.-" evidence="4"/>
<dbReference type="GO" id="GO:0005615">
    <property type="term" value="C:extracellular space"/>
    <property type="evidence" value="ECO:0007669"/>
    <property type="project" value="TreeGrafter"/>
</dbReference>
<dbReference type="Proteomes" id="UP000829720">
    <property type="component" value="Unassembled WGS sequence"/>
</dbReference>
<evidence type="ECO:0000256" key="3">
    <source>
        <dbReference type="ARBA" id="ARBA00022801"/>
    </source>
</evidence>
<dbReference type="GO" id="GO:0006581">
    <property type="term" value="P:acetylcholine catabolic process"/>
    <property type="evidence" value="ECO:0007669"/>
    <property type="project" value="TreeGrafter"/>
</dbReference>
<sequence length="566" mass="62943">MNGQGRGYIFPWICFYLLCWNCSEVVGQEASRPRLNTKYGQLVGRHIWVKESDQTVFAYLGIPFAEPPVGALRFSAPQPPRPWQGLRDATAYPPLCLQNMNHSKQMTDIYAGRIPSLKTSEDCLYLNVYTTVKPGQNKSLPVMVWIHGGGFLMGGASLYDGSSLAAFGDVVVVIIQYRLGILGFLSTGDEQAPGNLGLLDQVSALRWVQDTIHSFGGDSESVTIFGESAGGVCVWLHVLSPLSSGLFHRAISQSGIPSIPFFIQTDPRSSSAALAVAQRAGCATTDSATIMQCLRSKAAQEIEAATPRLGDMLLTASTDGVFLPKNLEELEKKSHKSVPLIAGTNDNEFGWMLPNLFFFPGWDRGMTRQTVAMILALMLQKANFPANAQEIIEEEYFGDTVSPATVRNVFLDLLGDLILVSPAVKGAKDHRDAGFPTFIYEFQHRPSMFGDSRPGYVKADHFDEIGFVFGAPFWTEEIVMLDNTTEEERQLSKAMMKYWTNFAKTGNPNGENMFEWPEFAIDEKYLQINLTLKTGKITQRKKVKFWTEHLPKRLKSSRDYGKHDDL</sequence>
<dbReference type="InterPro" id="IPR002018">
    <property type="entry name" value="CarbesteraseB"/>
</dbReference>
<dbReference type="Gene3D" id="3.40.50.1820">
    <property type="entry name" value="alpha/beta hydrolase"/>
    <property type="match status" value="1"/>
</dbReference>
<dbReference type="PANTHER" id="PTHR43918:SF4">
    <property type="entry name" value="CARBOXYLIC ESTER HYDROLASE"/>
    <property type="match status" value="1"/>
</dbReference>
<dbReference type="InterPro" id="IPR029058">
    <property type="entry name" value="AB_hydrolase_fold"/>
</dbReference>
<evidence type="ECO:0000256" key="1">
    <source>
        <dbReference type="ARBA" id="ARBA00005964"/>
    </source>
</evidence>
<feature type="domain" description="Carboxylesterase type B" evidence="5">
    <location>
        <begin position="33"/>
        <end position="546"/>
    </location>
</feature>
<dbReference type="AlphaFoldDB" id="A0A8T3E4L9"/>
<dbReference type="GO" id="GO:0005886">
    <property type="term" value="C:plasma membrane"/>
    <property type="evidence" value="ECO:0007669"/>
    <property type="project" value="TreeGrafter"/>
</dbReference>
<organism evidence="6 7">
    <name type="scientific">Albula goreensis</name>
    <dbReference type="NCBI Taxonomy" id="1534307"/>
    <lineage>
        <taxon>Eukaryota</taxon>
        <taxon>Metazoa</taxon>
        <taxon>Chordata</taxon>
        <taxon>Craniata</taxon>
        <taxon>Vertebrata</taxon>
        <taxon>Euteleostomi</taxon>
        <taxon>Actinopterygii</taxon>
        <taxon>Neopterygii</taxon>
        <taxon>Teleostei</taxon>
        <taxon>Albuliformes</taxon>
        <taxon>Albulidae</taxon>
        <taxon>Albula</taxon>
    </lineage>
</organism>
<dbReference type="SUPFAM" id="SSF53474">
    <property type="entry name" value="alpha/beta-Hydrolases"/>
    <property type="match status" value="1"/>
</dbReference>
<dbReference type="GO" id="GO:0003990">
    <property type="term" value="F:acetylcholinesterase activity"/>
    <property type="evidence" value="ECO:0007669"/>
    <property type="project" value="TreeGrafter"/>
</dbReference>
<evidence type="ECO:0000313" key="6">
    <source>
        <dbReference type="EMBL" id="KAI1904212.1"/>
    </source>
</evidence>
<dbReference type="Pfam" id="PF00135">
    <property type="entry name" value="COesterase"/>
    <property type="match status" value="1"/>
</dbReference>
<feature type="chain" id="PRO_5035964395" description="Carboxylic ester hydrolase" evidence="4">
    <location>
        <begin position="28"/>
        <end position="566"/>
    </location>
</feature>
<gene>
    <name evidence="6" type="ORF">AGOR_G00003350</name>
</gene>